<reference evidence="3" key="1">
    <citation type="submission" date="2015-02" db="EMBL/GenBank/DDBJ databases">
        <title>Physiological reanalysis, assessment of diazotrophy, and genome sequences of multiple isolates of Streptomyces thermoautotrophicus.</title>
        <authorList>
            <person name="MacKellar D.C."/>
            <person name="Lieber L."/>
            <person name="Norman J."/>
            <person name="Bolger A."/>
            <person name="Tobin C."/>
            <person name="Murray J.W."/>
            <person name="Friesen M."/>
            <person name="Prell J."/>
        </authorList>
    </citation>
    <scope>NUCLEOTIDE SEQUENCE [LARGE SCALE GENOMIC DNA]</scope>
    <source>
        <strain evidence="3">UBT1</strain>
    </source>
</reference>
<dbReference type="GO" id="GO:0016841">
    <property type="term" value="F:ammonia-lyase activity"/>
    <property type="evidence" value="ECO:0007669"/>
    <property type="project" value="UniProtKB-ARBA"/>
</dbReference>
<organism evidence="2 3">
    <name type="scientific">Carbonactinospora thermoautotrophica</name>
    <dbReference type="NCBI Taxonomy" id="1469144"/>
    <lineage>
        <taxon>Bacteria</taxon>
        <taxon>Bacillati</taxon>
        <taxon>Actinomycetota</taxon>
        <taxon>Actinomycetes</taxon>
        <taxon>Kitasatosporales</taxon>
        <taxon>Carbonactinosporaceae</taxon>
        <taxon>Carbonactinospora</taxon>
    </lineage>
</organism>
<proteinExistence type="predicted"/>
<evidence type="ECO:0000256" key="1">
    <source>
        <dbReference type="ARBA" id="ARBA00023239"/>
    </source>
</evidence>
<dbReference type="Pfam" id="PF00221">
    <property type="entry name" value="Lyase_aromatic"/>
    <property type="match status" value="1"/>
</dbReference>
<dbReference type="InterPro" id="IPR008948">
    <property type="entry name" value="L-Aspartase-like"/>
</dbReference>
<dbReference type="AlphaFoldDB" id="A0A132NI38"/>
<dbReference type="InterPro" id="IPR001106">
    <property type="entry name" value="Aromatic_Lyase"/>
</dbReference>
<accession>A0A132NI38</accession>
<dbReference type="RefSeq" id="WP_198532676.1">
    <property type="nucleotide sequence ID" value="NZ_JYIK01000752.1"/>
</dbReference>
<name>A0A132NI38_9ACTN</name>
<dbReference type="Proteomes" id="UP000070598">
    <property type="component" value="Unassembled WGS sequence"/>
</dbReference>
<evidence type="ECO:0008006" key="4">
    <source>
        <dbReference type="Google" id="ProtNLM"/>
    </source>
</evidence>
<evidence type="ECO:0000313" key="3">
    <source>
        <dbReference type="Proteomes" id="UP000070598"/>
    </source>
</evidence>
<keyword evidence="1" id="KW-0456">Lyase</keyword>
<dbReference type="PANTHER" id="PTHR10362">
    <property type="entry name" value="HISTIDINE AMMONIA-LYASE"/>
    <property type="match status" value="1"/>
</dbReference>
<dbReference type="EMBL" id="JYIK01000752">
    <property type="protein sequence ID" value="KWX09676.1"/>
    <property type="molecule type" value="Genomic_DNA"/>
</dbReference>
<dbReference type="SUPFAM" id="SSF48557">
    <property type="entry name" value="L-aspartase-like"/>
    <property type="match status" value="1"/>
</dbReference>
<gene>
    <name evidence="2" type="ORF">TR74_08165</name>
</gene>
<evidence type="ECO:0000313" key="2">
    <source>
        <dbReference type="EMBL" id="KWX09676.1"/>
    </source>
</evidence>
<feature type="non-terminal residue" evidence="2">
    <location>
        <position position="1"/>
    </location>
</feature>
<comment type="caution">
    <text evidence="2">The sequence shown here is derived from an EMBL/GenBank/DDBJ whole genome shotgun (WGS) entry which is preliminary data.</text>
</comment>
<protein>
    <recommendedName>
        <fullName evidence="4">Histidine ammonia-lyase</fullName>
    </recommendedName>
</protein>
<dbReference type="PATRIC" id="fig|1469144.9.peg.3854"/>
<dbReference type="Gene3D" id="1.20.200.10">
    <property type="entry name" value="Fumarase/aspartase (Central domain)"/>
    <property type="match status" value="1"/>
</dbReference>
<sequence>NPLVDARHRRVLHNGNFHTAYLGLALDAMRVALFQTSALSAARLSTLMEPEFTGQRPFLAAGPEGSSGLMILEYVAQSALAHLRQHAAPAALATAVVSRGVEEHATFSSQAARNTSEAVYAYRVVLSCELVATVRALRMRGLTPAPGALREAYELADAALSPVTTDRSLDEDLDQAARVLPQLAGL</sequence>